<feature type="domain" description="RecA family profile 1" evidence="7">
    <location>
        <begin position="56"/>
        <end position="248"/>
    </location>
</feature>
<dbReference type="PROSITE" id="PS50162">
    <property type="entry name" value="RECA_2"/>
    <property type="match status" value="1"/>
</dbReference>
<protein>
    <submittedName>
        <fullName evidence="8">RAD51 paralog C</fullName>
    </submittedName>
</protein>
<dbReference type="PANTHER" id="PTHR46239:SF1">
    <property type="entry name" value="DNA REPAIR PROTEIN RAD51 HOMOLOG 3"/>
    <property type="match status" value="1"/>
</dbReference>
<dbReference type="GO" id="GO:0000400">
    <property type="term" value="F:four-way junction DNA binding"/>
    <property type="evidence" value="ECO:0007669"/>
    <property type="project" value="TreeGrafter"/>
</dbReference>
<accession>A0A8C1W7J1</accession>
<evidence type="ECO:0000313" key="9">
    <source>
        <dbReference type="Proteomes" id="UP000694700"/>
    </source>
</evidence>
<reference evidence="8" key="1">
    <citation type="submission" date="2025-08" db="UniProtKB">
        <authorList>
            <consortium name="Ensembl"/>
        </authorList>
    </citation>
    <scope>IDENTIFICATION</scope>
</reference>
<dbReference type="GO" id="GO:0140664">
    <property type="term" value="F:ATP-dependent DNA damage sensor activity"/>
    <property type="evidence" value="ECO:0007669"/>
    <property type="project" value="InterPro"/>
</dbReference>
<dbReference type="GO" id="GO:0008821">
    <property type="term" value="F:crossover junction DNA endonuclease activity"/>
    <property type="evidence" value="ECO:0007669"/>
    <property type="project" value="TreeGrafter"/>
</dbReference>
<dbReference type="GO" id="GO:0033063">
    <property type="term" value="C:Rad51B-Rad51C-Rad51D-XRCC2 complex"/>
    <property type="evidence" value="ECO:0007669"/>
    <property type="project" value="TreeGrafter"/>
</dbReference>
<dbReference type="AlphaFoldDB" id="A0A8C1W7J1"/>
<evidence type="ECO:0000256" key="3">
    <source>
        <dbReference type="ARBA" id="ARBA00022763"/>
    </source>
</evidence>
<evidence type="ECO:0000256" key="6">
    <source>
        <dbReference type="ARBA" id="ARBA00023242"/>
    </source>
</evidence>
<dbReference type="GO" id="GO:0005524">
    <property type="term" value="F:ATP binding"/>
    <property type="evidence" value="ECO:0007669"/>
    <property type="project" value="UniProtKB-KW"/>
</dbReference>
<evidence type="ECO:0000256" key="4">
    <source>
        <dbReference type="ARBA" id="ARBA00022840"/>
    </source>
</evidence>
<name>A0A8C1W7J1_CYPCA</name>
<evidence type="ECO:0000256" key="2">
    <source>
        <dbReference type="ARBA" id="ARBA00022741"/>
    </source>
</evidence>
<dbReference type="SUPFAM" id="SSF52540">
    <property type="entry name" value="P-loop containing nucleoside triphosphate hydrolases"/>
    <property type="match status" value="1"/>
</dbReference>
<dbReference type="GO" id="GO:0033065">
    <property type="term" value="C:Rad51C-XRCC3 complex"/>
    <property type="evidence" value="ECO:0007669"/>
    <property type="project" value="TreeGrafter"/>
</dbReference>
<keyword evidence="3" id="KW-0227">DNA damage</keyword>
<dbReference type="InterPro" id="IPR052093">
    <property type="entry name" value="HR_Repair_Mediator"/>
</dbReference>
<dbReference type="InterPro" id="IPR020588">
    <property type="entry name" value="RecA_ATP-bd"/>
</dbReference>
<keyword evidence="5" id="KW-0234">DNA repair</keyword>
<dbReference type="GO" id="GO:0007131">
    <property type="term" value="P:reciprocal meiotic recombination"/>
    <property type="evidence" value="ECO:0007669"/>
    <property type="project" value="TreeGrafter"/>
</dbReference>
<sequence length="248" mass="28035">MHRNVVPNVPPLKKGGISQEEAVEVLQMLRDDGQPHQQRAATESLTALDLLHQEQALGSIVTFCSALDDALGGGVSVGKTTEICRAPGVRKTQLMQLAVDVQIPVCFEGLNLTVEKILSNLFLVHCHDYVELLAEVYLLPYFLSEHPEVRLVVIDSIAFPFRHDFEDLSQRTTTQHSLAVVLTNQMTTRISNCPSKLVPSWGHAATQWLILHWEGLRSQMCLLDTRERERERERECMLHKLFTLHLRG</sequence>
<dbReference type="Ensembl" id="ENSCCRT00015065174.1">
    <property type="protein sequence ID" value="ENSCCRP00015063103.1"/>
    <property type="gene ID" value="ENSCCRG00015025740.1"/>
</dbReference>
<dbReference type="GO" id="GO:0005657">
    <property type="term" value="C:replication fork"/>
    <property type="evidence" value="ECO:0007669"/>
    <property type="project" value="TreeGrafter"/>
</dbReference>
<dbReference type="PANTHER" id="PTHR46239">
    <property type="entry name" value="DNA REPAIR PROTEIN RAD51 HOMOLOG 3 RAD51C"/>
    <property type="match status" value="1"/>
</dbReference>
<dbReference type="GO" id="GO:0000707">
    <property type="term" value="P:meiotic DNA recombinase assembly"/>
    <property type="evidence" value="ECO:0007669"/>
    <property type="project" value="TreeGrafter"/>
</dbReference>
<keyword evidence="2" id="KW-0547">Nucleotide-binding</keyword>
<proteinExistence type="predicted"/>
<evidence type="ECO:0000259" key="7">
    <source>
        <dbReference type="PROSITE" id="PS50162"/>
    </source>
</evidence>
<dbReference type="Gene3D" id="3.40.50.300">
    <property type="entry name" value="P-loop containing nucleotide triphosphate hydrolases"/>
    <property type="match status" value="1"/>
</dbReference>
<evidence type="ECO:0000256" key="5">
    <source>
        <dbReference type="ARBA" id="ARBA00023204"/>
    </source>
</evidence>
<keyword evidence="4" id="KW-0067">ATP-binding</keyword>
<comment type="subcellular location">
    <subcellularLocation>
        <location evidence="1">Nucleus</location>
    </subcellularLocation>
</comment>
<evidence type="ECO:0000256" key="1">
    <source>
        <dbReference type="ARBA" id="ARBA00004123"/>
    </source>
</evidence>
<evidence type="ECO:0000313" key="8">
    <source>
        <dbReference type="Ensembl" id="ENSCCRP00015063103.1"/>
    </source>
</evidence>
<keyword evidence="6" id="KW-0539">Nucleus</keyword>
<organism evidence="8 9">
    <name type="scientific">Cyprinus carpio</name>
    <name type="common">Common carp</name>
    <dbReference type="NCBI Taxonomy" id="7962"/>
    <lineage>
        <taxon>Eukaryota</taxon>
        <taxon>Metazoa</taxon>
        <taxon>Chordata</taxon>
        <taxon>Craniata</taxon>
        <taxon>Vertebrata</taxon>
        <taxon>Euteleostomi</taxon>
        <taxon>Actinopterygii</taxon>
        <taxon>Neopterygii</taxon>
        <taxon>Teleostei</taxon>
        <taxon>Ostariophysi</taxon>
        <taxon>Cypriniformes</taxon>
        <taxon>Cyprinidae</taxon>
        <taxon>Cyprininae</taxon>
        <taxon>Cyprinus</taxon>
    </lineage>
</organism>
<dbReference type="InterPro" id="IPR027417">
    <property type="entry name" value="P-loop_NTPase"/>
</dbReference>
<dbReference type="Proteomes" id="UP000694700">
    <property type="component" value="Unplaced"/>
</dbReference>